<proteinExistence type="predicted"/>
<dbReference type="AlphaFoldDB" id="A0A5N5THH3"/>
<keyword evidence="3" id="KW-1185">Reference proteome</keyword>
<reference evidence="2 3" key="1">
    <citation type="journal article" date="2019" name="PLoS Biol.">
        <title>Sex chromosomes control vertical transmission of feminizing Wolbachia symbionts in an isopod.</title>
        <authorList>
            <person name="Becking T."/>
            <person name="Chebbi M.A."/>
            <person name="Giraud I."/>
            <person name="Moumen B."/>
            <person name="Laverre T."/>
            <person name="Caubet Y."/>
            <person name="Peccoud J."/>
            <person name="Gilbert C."/>
            <person name="Cordaux R."/>
        </authorList>
    </citation>
    <scope>NUCLEOTIDE SEQUENCE [LARGE SCALE GENOMIC DNA]</scope>
    <source>
        <strain evidence="2">ANa2</strain>
        <tissue evidence="2">Whole body excluding digestive tract and cuticle</tissue>
    </source>
</reference>
<keyword evidence="1" id="KW-0812">Transmembrane</keyword>
<evidence type="ECO:0000313" key="3">
    <source>
        <dbReference type="Proteomes" id="UP000326759"/>
    </source>
</evidence>
<dbReference type="Proteomes" id="UP000326759">
    <property type="component" value="Unassembled WGS sequence"/>
</dbReference>
<evidence type="ECO:0000256" key="1">
    <source>
        <dbReference type="SAM" id="Phobius"/>
    </source>
</evidence>
<evidence type="ECO:0000313" key="2">
    <source>
        <dbReference type="EMBL" id="KAB7505921.1"/>
    </source>
</evidence>
<name>A0A5N5THH3_9CRUS</name>
<accession>A0A5N5THH3</accession>
<keyword evidence="1" id="KW-1133">Transmembrane helix</keyword>
<sequence length="119" mass="14433">MQMILPRTYHGFTKPLFPQLLQDVESTDKFERDMAIKRRNKEEAKVLTVKHQKERDELEKNMTIRRDQKKESLTRKLLEHERYLRDFKIWVICYILVFEIVLIDLVHVITLCDIPSNMC</sequence>
<comment type="caution">
    <text evidence="2">The sequence shown here is derived from an EMBL/GenBank/DDBJ whole genome shotgun (WGS) entry which is preliminary data.</text>
</comment>
<protein>
    <submittedName>
        <fullName evidence="2">Uncharacterized protein</fullName>
    </submittedName>
</protein>
<feature type="transmembrane region" description="Helical" evidence="1">
    <location>
        <begin position="89"/>
        <end position="109"/>
    </location>
</feature>
<dbReference type="EMBL" id="SEYY01001055">
    <property type="protein sequence ID" value="KAB7505921.1"/>
    <property type="molecule type" value="Genomic_DNA"/>
</dbReference>
<gene>
    <name evidence="2" type="ORF">Anas_01128</name>
</gene>
<keyword evidence="1" id="KW-0472">Membrane</keyword>
<organism evidence="2 3">
    <name type="scientific">Armadillidium nasatum</name>
    <dbReference type="NCBI Taxonomy" id="96803"/>
    <lineage>
        <taxon>Eukaryota</taxon>
        <taxon>Metazoa</taxon>
        <taxon>Ecdysozoa</taxon>
        <taxon>Arthropoda</taxon>
        <taxon>Crustacea</taxon>
        <taxon>Multicrustacea</taxon>
        <taxon>Malacostraca</taxon>
        <taxon>Eumalacostraca</taxon>
        <taxon>Peracarida</taxon>
        <taxon>Isopoda</taxon>
        <taxon>Oniscidea</taxon>
        <taxon>Crinocheta</taxon>
        <taxon>Armadillidiidae</taxon>
        <taxon>Armadillidium</taxon>
    </lineage>
</organism>
<dbReference type="OrthoDB" id="8119718at2759"/>